<dbReference type="PANTHER" id="PTHR30329">
    <property type="entry name" value="STATOR ELEMENT OF FLAGELLAR MOTOR COMPLEX"/>
    <property type="match status" value="1"/>
</dbReference>
<dbReference type="PROSITE" id="PS51123">
    <property type="entry name" value="OMPA_2"/>
    <property type="match status" value="1"/>
</dbReference>
<feature type="domain" description="OmpA-like" evidence="4">
    <location>
        <begin position="523"/>
        <end position="647"/>
    </location>
</feature>
<feature type="compositionally biased region" description="Basic and acidic residues" evidence="2">
    <location>
        <begin position="291"/>
        <end position="303"/>
    </location>
</feature>
<feature type="compositionally biased region" description="Low complexity" evidence="2">
    <location>
        <begin position="231"/>
        <end position="262"/>
    </location>
</feature>
<evidence type="ECO:0000256" key="3">
    <source>
        <dbReference type="SAM" id="SignalP"/>
    </source>
</evidence>
<dbReference type="SUPFAM" id="SSF103088">
    <property type="entry name" value="OmpA-like"/>
    <property type="match status" value="1"/>
</dbReference>
<keyword evidence="1" id="KW-0472">Membrane</keyword>
<evidence type="ECO:0000256" key="1">
    <source>
        <dbReference type="PROSITE-ProRule" id="PRU00473"/>
    </source>
</evidence>
<evidence type="ECO:0000256" key="2">
    <source>
        <dbReference type="SAM" id="MobiDB-lite"/>
    </source>
</evidence>
<feature type="chain" id="PRO_5045325282" evidence="3">
    <location>
        <begin position="24"/>
        <end position="647"/>
    </location>
</feature>
<dbReference type="PANTHER" id="PTHR30329:SF21">
    <property type="entry name" value="LIPOPROTEIN YIAD-RELATED"/>
    <property type="match status" value="1"/>
</dbReference>
<dbReference type="InterPro" id="IPR036737">
    <property type="entry name" value="OmpA-like_sf"/>
</dbReference>
<evidence type="ECO:0000259" key="4">
    <source>
        <dbReference type="PROSITE" id="PS51123"/>
    </source>
</evidence>
<gene>
    <name evidence="5" type="ORF">LGQ03_03690</name>
</gene>
<dbReference type="EMBL" id="JAJATZ010000002">
    <property type="protein sequence ID" value="MCB5198332.1"/>
    <property type="molecule type" value="Genomic_DNA"/>
</dbReference>
<keyword evidence="6" id="KW-1185">Reference proteome</keyword>
<dbReference type="CDD" id="cd07185">
    <property type="entry name" value="OmpA_C-like"/>
    <property type="match status" value="1"/>
</dbReference>
<feature type="compositionally biased region" description="Low complexity" evidence="2">
    <location>
        <begin position="277"/>
        <end position="290"/>
    </location>
</feature>
<sequence>MTRLTLTSTTALMIGLSVSSASAQEAVFPCNLPDGAAMADAQALAAAIGEEAVTADLVVTDDPAVCGPAQLAAAQALIEDATAEGELVAVEDQGEEAAPDPAEVATEADAPATQDEAAPADTAPVDEAPVAAEPEAPASAPDAEAQNPEESATEAAPVVEPTPEDMPVAEPAPEAMPPAEDEAPAATEPQVNEETPTEEAAPTAEDATTPDETVAPETTPAEAEIPEEAEAPVAPEAEATATDDSTDPAAADAPDAAVAPDAQQEDTAVEDVPATGPADAETLAEPTAEELAARDARRAERAAARQQSAAATAEPDSAEVVTEEVQSEDVRSADEDFDTQVLSDTATAEDEDDGLSRFEQALLLGLGAATVGAILNNGDAVVSNSGDRVIVEREGELRVLRDDNTLLRQPGAQIATQTFDDGSTLTTVTREDGSFVTTIRAADGTVLRRTLTRVDGTQVQLINDLEQVDPIDVTSLPQVQTGQETQLGNADDAALRAALSAGLLTQTGRSYSLEQIRDVQQVRELSPQIELDTITFASGSAAIQPSEAEELGAVGRAMLAVIEDDPSAVFLIEGHTDAVGDAAYNLGLSDRRAETVALALTQYFGVPPENLVTQGYGESYLKVRTLEAERANRRAAVRNITPLLRDS</sequence>
<dbReference type="Gene3D" id="3.30.1330.60">
    <property type="entry name" value="OmpA-like domain"/>
    <property type="match status" value="1"/>
</dbReference>
<feature type="compositionally biased region" description="Low complexity" evidence="2">
    <location>
        <begin position="304"/>
        <end position="314"/>
    </location>
</feature>
<dbReference type="Proteomes" id="UP001138961">
    <property type="component" value="Unassembled WGS sequence"/>
</dbReference>
<proteinExistence type="predicted"/>
<dbReference type="InterPro" id="IPR006665">
    <property type="entry name" value="OmpA-like"/>
</dbReference>
<feature type="region of interest" description="Disordered" evidence="2">
    <location>
        <begin position="93"/>
        <end position="340"/>
    </location>
</feature>
<feature type="compositionally biased region" description="Low complexity" evidence="2">
    <location>
        <begin position="115"/>
        <end position="145"/>
    </location>
</feature>
<name>A0ABS8BRH0_9RHOB</name>
<evidence type="ECO:0000313" key="6">
    <source>
        <dbReference type="Proteomes" id="UP001138961"/>
    </source>
</evidence>
<reference evidence="5" key="1">
    <citation type="submission" date="2021-10" db="EMBL/GenBank/DDBJ databases">
        <title>Loktanella gaetbuli sp. nov., isolated from a tidal flat.</title>
        <authorList>
            <person name="Park S."/>
            <person name="Yoon J.-H."/>
        </authorList>
    </citation>
    <scope>NUCLEOTIDE SEQUENCE</scope>
    <source>
        <strain evidence="5">TSTF-M6</strain>
    </source>
</reference>
<feature type="compositionally biased region" description="Low complexity" evidence="2">
    <location>
        <begin position="198"/>
        <end position="223"/>
    </location>
</feature>
<protein>
    <submittedName>
        <fullName evidence="5">OmpA family protein</fullName>
    </submittedName>
</protein>
<accession>A0ABS8BRH0</accession>
<dbReference type="RefSeq" id="WP_226747296.1">
    <property type="nucleotide sequence ID" value="NZ_JAJATZ010000002.1"/>
</dbReference>
<evidence type="ECO:0000313" key="5">
    <source>
        <dbReference type="EMBL" id="MCB5198332.1"/>
    </source>
</evidence>
<organism evidence="5 6">
    <name type="scientific">Loktanella gaetbuli</name>
    <dbReference type="NCBI Taxonomy" id="2881335"/>
    <lineage>
        <taxon>Bacteria</taxon>
        <taxon>Pseudomonadati</taxon>
        <taxon>Pseudomonadota</taxon>
        <taxon>Alphaproteobacteria</taxon>
        <taxon>Rhodobacterales</taxon>
        <taxon>Roseobacteraceae</taxon>
        <taxon>Loktanella</taxon>
    </lineage>
</organism>
<dbReference type="InterPro" id="IPR050330">
    <property type="entry name" value="Bact_OuterMem_StrucFunc"/>
</dbReference>
<feature type="signal peptide" evidence="3">
    <location>
        <begin position="1"/>
        <end position="23"/>
    </location>
</feature>
<dbReference type="Pfam" id="PF00691">
    <property type="entry name" value="OmpA"/>
    <property type="match status" value="1"/>
</dbReference>
<keyword evidence="3" id="KW-0732">Signal</keyword>
<comment type="caution">
    <text evidence="5">The sequence shown here is derived from an EMBL/GenBank/DDBJ whole genome shotgun (WGS) entry which is preliminary data.</text>
</comment>